<sequence length="229" mass="26409">MCITTMKLLCLALYGSCARGDQTEGSDVDLFAIHDQDEYRMTINGNVNTALYPEKKALQMMHSGNLFALHLKMESKAIFNEGKLISIFEEFKFKEDYQYEILMAAKLGRDTLSLSEKIKNNYMFNRKISWCVRTILIASSAQNRHPIFSKTELTQSLNNWGVDKSNALKLLELKNNTKKDNTTYFIAKRFFDNFVSEQQTIISEIENDSFYKKSIKAMLSDASHHDDSY</sequence>
<accession>A0ABV2E2E4</accession>
<name>A0ABV2E2E4_9GAMM</name>
<dbReference type="Proteomes" id="UP001548992">
    <property type="component" value="Unassembled WGS sequence"/>
</dbReference>
<gene>
    <name evidence="2" type="ORF">ABXV16_17015</name>
</gene>
<feature type="domain" description="Polymerase nucleotidyl transferase" evidence="1">
    <location>
        <begin position="11"/>
        <end position="56"/>
    </location>
</feature>
<evidence type="ECO:0000313" key="3">
    <source>
        <dbReference type="Proteomes" id="UP001548992"/>
    </source>
</evidence>
<dbReference type="InterPro" id="IPR043519">
    <property type="entry name" value="NT_sf"/>
</dbReference>
<dbReference type="Gene3D" id="3.30.460.10">
    <property type="entry name" value="Beta Polymerase, domain 2"/>
    <property type="match status" value="1"/>
</dbReference>
<keyword evidence="3" id="KW-1185">Reference proteome</keyword>
<evidence type="ECO:0000313" key="2">
    <source>
        <dbReference type="EMBL" id="MET3077458.1"/>
    </source>
</evidence>
<proteinExistence type="predicted"/>
<organism evidence="2 3">
    <name type="scientific">Pantoea leporis</name>
    <dbReference type="NCBI Taxonomy" id="2933780"/>
    <lineage>
        <taxon>Bacteria</taxon>
        <taxon>Pseudomonadati</taxon>
        <taxon>Pseudomonadota</taxon>
        <taxon>Gammaproteobacteria</taxon>
        <taxon>Enterobacterales</taxon>
        <taxon>Erwiniaceae</taxon>
        <taxon>Pantoea</taxon>
    </lineage>
</organism>
<dbReference type="RefSeq" id="WP_354467645.1">
    <property type="nucleotide sequence ID" value="NZ_JBEWWF010000005.1"/>
</dbReference>
<dbReference type="Pfam" id="PF01909">
    <property type="entry name" value="NTP_transf_2"/>
    <property type="match status" value="1"/>
</dbReference>
<dbReference type="InterPro" id="IPR002934">
    <property type="entry name" value="Polymerase_NTP_transf_dom"/>
</dbReference>
<dbReference type="SUPFAM" id="SSF81301">
    <property type="entry name" value="Nucleotidyltransferase"/>
    <property type="match status" value="1"/>
</dbReference>
<protein>
    <submittedName>
        <fullName evidence="2">Nucleotidyltransferase domain-containing protein</fullName>
    </submittedName>
</protein>
<dbReference type="EMBL" id="JBEWWF010000005">
    <property type="protein sequence ID" value="MET3077458.1"/>
    <property type="molecule type" value="Genomic_DNA"/>
</dbReference>
<dbReference type="CDD" id="cd05403">
    <property type="entry name" value="NT_KNTase_like"/>
    <property type="match status" value="1"/>
</dbReference>
<evidence type="ECO:0000259" key="1">
    <source>
        <dbReference type="Pfam" id="PF01909"/>
    </source>
</evidence>
<comment type="caution">
    <text evidence="2">The sequence shown here is derived from an EMBL/GenBank/DDBJ whole genome shotgun (WGS) entry which is preliminary data.</text>
</comment>
<reference evidence="2 3" key="1">
    <citation type="submission" date="2024-07" db="EMBL/GenBank/DDBJ databases">
        <title>Isolation, whole-genome sequencing, and annotation of five antibiotic-resistant bacteria from environmental samples.</title>
        <authorList>
            <person name="Bedore T."/>
            <person name="Hudson A.O."/>
            <person name="Kumar G."/>
        </authorList>
    </citation>
    <scope>NUCLEOTIDE SEQUENCE [LARGE SCALE GENOMIC DNA]</scope>
    <source>
        <strain evidence="2 3">RIT844</strain>
    </source>
</reference>